<accession>A0A2K8SX18</accession>
<organism evidence="1 2">
    <name type="scientific">Nostoc flagelliforme CCNUN1</name>
    <dbReference type="NCBI Taxonomy" id="2038116"/>
    <lineage>
        <taxon>Bacteria</taxon>
        <taxon>Bacillati</taxon>
        <taxon>Cyanobacteriota</taxon>
        <taxon>Cyanophyceae</taxon>
        <taxon>Nostocales</taxon>
        <taxon>Nostocaceae</taxon>
        <taxon>Nostoc</taxon>
    </lineage>
</organism>
<evidence type="ECO:0000313" key="1">
    <source>
        <dbReference type="EMBL" id="AUB39991.1"/>
    </source>
</evidence>
<name>A0A2K8SX18_9NOSO</name>
<dbReference type="AlphaFoldDB" id="A0A2K8SX18"/>
<reference evidence="1 2" key="1">
    <citation type="submission" date="2017-11" db="EMBL/GenBank/DDBJ databases">
        <title>Complete genome of a free-living desiccation-tolerant cyanobacterium and its photosynthetic adaptation to extreme terrestrial habitat.</title>
        <authorList>
            <person name="Shang J."/>
        </authorList>
    </citation>
    <scope>NUCLEOTIDE SEQUENCE [LARGE SCALE GENOMIC DNA]</scope>
    <source>
        <strain evidence="1 2">CCNUN1</strain>
    </source>
</reference>
<evidence type="ECO:0000313" key="2">
    <source>
        <dbReference type="Proteomes" id="UP000232003"/>
    </source>
</evidence>
<gene>
    <name evidence="1" type="ORF">COO91_05987</name>
</gene>
<dbReference type="EMBL" id="CP024785">
    <property type="protein sequence ID" value="AUB39991.1"/>
    <property type="molecule type" value="Genomic_DNA"/>
</dbReference>
<dbReference type="Proteomes" id="UP000232003">
    <property type="component" value="Chromosome"/>
</dbReference>
<proteinExistence type="predicted"/>
<keyword evidence="2" id="KW-1185">Reference proteome</keyword>
<sequence length="44" mass="5002">MRLDLNNFPTNRGIQGIGLAGTHSRLYTPYIFSVDGKDTRKEFT</sequence>
<protein>
    <submittedName>
        <fullName evidence="1">Uncharacterized protein</fullName>
    </submittedName>
</protein>
<dbReference type="KEGG" id="nfl:COO91_05987"/>